<name>X1J2U7_9ZZZZ</name>
<reference evidence="1" key="1">
    <citation type="journal article" date="2014" name="Front. Microbiol.">
        <title>High frequency of phylogenetically diverse reductive dehalogenase-homologous genes in deep subseafloor sedimentary metagenomes.</title>
        <authorList>
            <person name="Kawai M."/>
            <person name="Futagami T."/>
            <person name="Toyoda A."/>
            <person name="Takaki Y."/>
            <person name="Nishi S."/>
            <person name="Hori S."/>
            <person name="Arai W."/>
            <person name="Tsubouchi T."/>
            <person name="Morono Y."/>
            <person name="Uchiyama I."/>
            <person name="Ito T."/>
            <person name="Fujiyama A."/>
            <person name="Inagaki F."/>
            <person name="Takami H."/>
        </authorList>
    </citation>
    <scope>NUCLEOTIDE SEQUENCE</scope>
    <source>
        <strain evidence="1">Expedition CK06-06</strain>
    </source>
</reference>
<comment type="caution">
    <text evidence="1">The sequence shown here is derived from an EMBL/GenBank/DDBJ whole genome shotgun (WGS) entry which is preliminary data.</text>
</comment>
<accession>X1J2U7</accession>
<dbReference type="AlphaFoldDB" id="X1J2U7"/>
<proteinExistence type="predicted"/>
<organism evidence="1">
    <name type="scientific">marine sediment metagenome</name>
    <dbReference type="NCBI Taxonomy" id="412755"/>
    <lineage>
        <taxon>unclassified sequences</taxon>
        <taxon>metagenomes</taxon>
        <taxon>ecological metagenomes</taxon>
    </lineage>
</organism>
<protein>
    <submittedName>
        <fullName evidence="1">Uncharacterized protein</fullName>
    </submittedName>
</protein>
<gene>
    <name evidence="1" type="ORF">S03H2_42632</name>
</gene>
<feature type="non-terminal residue" evidence="1">
    <location>
        <position position="45"/>
    </location>
</feature>
<dbReference type="EMBL" id="BARU01026550">
    <property type="protein sequence ID" value="GAH64098.1"/>
    <property type="molecule type" value="Genomic_DNA"/>
</dbReference>
<evidence type="ECO:0000313" key="1">
    <source>
        <dbReference type="EMBL" id="GAH64098.1"/>
    </source>
</evidence>
<sequence length="45" mass="5437">MGLMKEEEQFVKELYQEKLKQEQIKILQDEMWVKVEALKQGDDPL</sequence>